<keyword evidence="2" id="KW-1185">Reference proteome</keyword>
<accession>A0ABX1GU14</accession>
<dbReference type="EMBL" id="JAAWWL010000003">
    <property type="protein sequence ID" value="NKI33443.1"/>
    <property type="molecule type" value="Genomic_DNA"/>
</dbReference>
<evidence type="ECO:0000313" key="1">
    <source>
        <dbReference type="EMBL" id="NKI33443.1"/>
    </source>
</evidence>
<dbReference type="RefSeq" id="WP_168553660.1">
    <property type="nucleotide sequence ID" value="NZ_JAAWWL010000003.1"/>
</dbReference>
<reference evidence="1 2" key="1">
    <citation type="submission" date="2020-04" db="EMBL/GenBank/DDBJ databases">
        <authorList>
            <person name="Yoon J."/>
        </authorList>
    </citation>
    <scope>NUCLEOTIDE SEQUENCE [LARGE SCALE GENOMIC DNA]</scope>
    <source>
        <strain evidence="1 2">DJ-13</strain>
    </source>
</reference>
<name>A0ABX1GU14_9FLAO</name>
<comment type="caution">
    <text evidence="1">The sequence shown here is derived from an EMBL/GenBank/DDBJ whole genome shotgun (WGS) entry which is preliminary data.</text>
</comment>
<proteinExistence type="predicted"/>
<gene>
    <name evidence="1" type="ORF">HCU67_15950</name>
</gene>
<dbReference type="PROSITE" id="PS51257">
    <property type="entry name" value="PROKAR_LIPOPROTEIN"/>
    <property type="match status" value="1"/>
</dbReference>
<protein>
    <submittedName>
        <fullName evidence="1">Uncharacterized protein</fullName>
    </submittedName>
</protein>
<evidence type="ECO:0000313" key="2">
    <source>
        <dbReference type="Proteomes" id="UP000718451"/>
    </source>
</evidence>
<sequence length="258" mass="30040">MKIDKILLLLFICILSACKPEKGNRENKPIPKEITALEVVENAIKKAGTLEKWKRMASLEYTKKSKLILENGQIESDITQRHHYQFRPEKNIKISWVTEKDSFLIVHNDTISQKFKNGKLIEEGDKVKSTVNSALYVIGMPFKLLDKGTKLNYEGLTSLNGIDTVHTITATYAPNKFQNHSTQDDWWYYFDKNNWAFIGSKVYHEPTYALIENMSMIAKEGLIFPATRKSYRCKESGEKVFLRAEFWYSDYEIEFLEE</sequence>
<organism evidence="1 2">
    <name type="scientific">Croceivirga thetidis</name>
    <dbReference type="NCBI Taxonomy" id="2721623"/>
    <lineage>
        <taxon>Bacteria</taxon>
        <taxon>Pseudomonadati</taxon>
        <taxon>Bacteroidota</taxon>
        <taxon>Flavobacteriia</taxon>
        <taxon>Flavobacteriales</taxon>
        <taxon>Flavobacteriaceae</taxon>
        <taxon>Croceivirga</taxon>
    </lineage>
</organism>
<dbReference type="Proteomes" id="UP000718451">
    <property type="component" value="Unassembled WGS sequence"/>
</dbReference>